<reference evidence="2" key="2">
    <citation type="submission" date="2023-04" db="EMBL/GenBank/DDBJ databases">
        <title>Paracnuella aquatica gen. nov., sp. nov., a member of the family Chitinophagaceae isolated from a hot spring.</title>
        <authorList>
            <person name="Wang C."/>
        </authorList>
    </citation>
    <scope>NUCLEOTIDE SEQUENCE</scope>
    <source>
        <strain evidence="2">LB-8</strain>
    </source>
</reference>
<protein>
    <recommendedName>
        <fullName evidence="4">DUF3471 domain-containing protein</fullName>
    </recommendedName>
</protein>
<evidence type="ECO:0000313" key="2">
    <source>
        <dbReference type="EMBL" id="MCU7552600.1"/>
    </source>
</evidence>
<sequence>MKKQLVARIKMYGKSLFFTTSAILILNIAANAQAATTKTSDEEKAVITHLQSKDATSLFNVKYPNENGGKFSLVIKDETGAVLFSEVYDEKNFNKRFLFTDIDKDAKLRFTFSSLKNRTSQTFEISPVTRVIDDVVVTRL</sequence>
<name>A0A9X2Y0C2_9BACT</name>
<dbReference type="RefSeq" id="WP_279300037.1">
    <property type="nucleotide sequence ID" value="NZ_JAOTIF010000038.1"/>
</dbReference>
<accession>A0A9X2Y0C2</accession>
<feature type="chain" id="PRO_5040770039" description="DUF3471 domain-containing protein" evidence="1">
    <location>
        <begin position="35"/>
        <end position="140"/>
    </location>
</feature>
<keyword evidence="3" id="KW-1185">Reference proteome</keyword>
<feature type="signal peptide" evidence="1">
    <location>
        <begin position="1"/>
        <end position="34"/>
    </location>
</feature>
<evidence type="ECO:0000256" key="1">
    <source>
        <dbReference type="SAM" id="SignalP"/>
    </source>
</evidence>
<comment type="caution">
    <text evidence="2">The sequence shown here is derived from an EMBL/GenBank/DDBJ whole genome shotgun (WGS) entry which is preliminary data.</text>
</comment>
<reference evidence="2" key="1">
    <citation type="submission" date="2022-09" db="EMBL/GenBank/DDBJ databases">
        <authorList>
            <person name="Yuan C."/>
            <person name="Ke Z."/>
        </authorList>
    </citation>
    <scope>NUCLEOTIDE SEQUENCE</scope>
    <source>
        <strain evidence="2">LB-8</strain>
    </source>
</reference>
<proteinExistence type="predicted"/>
<evidence type="ECO:0008006" key="4">
    <source>
        <dbReference type="Google" id="ProtNLM"/>
    </source>
</evidence>
<dbReference type="AlphaFoldDB" id="A0A9X2Y0C2"/>
<dbReference type="EMBL" id="JAOTIF010000038">
    <property type="protein sequence ID" value="MCU7552600.1"/>
    <property type="molecule type" value="Genomic_DNA"/>
</dbReference>
<dbReference type="Proteomes" id="UP001155483">
    <property type="component" value="Unassembled WGS sequence"/>
</dbReference>
<gene>
    <name evidence="2" type="ORF">OCK74_26005</name>
</gene>
<keyword evidence="1" id="KW-0732">Signal</keyword>
<evidence type="ECO:0000313" key="3">
    <source>
        <dbReference type="Proteomes" id="UP001155483"/>
    </source>
</evidence>
<organism evidence="2 3">
    <name type="scientific">Paraflavisolibacter caeni</name>
    <dbReference type="NCBI Taxonomy" id="2982496"/>
    <lineage>
        <taxon>Bacteria</taxon>
        <taxon>Pseudomonadati</taxon>
        <taxon>Bacteroidota</taxon>
        <taxon>Chitinophagia</taxon>
        <taxon>Chitinophagales</taxon>
        <taxon>Chitinophagaceae</taxon>
        <taxon>Paraflavisolibacter</taxon>
    </lineage>
</organism>